<evidence type="ECO:0000313" key="3">
    <source>
        <dbReference type="Proteomes" id="UP000003836"/>
    </source>
</evidence>
<reference evidence="1 4" key="3">
    <citation type="submission" date="2014-08" db="EMBL/GenBank/DDBJ databases">
        <title>First Complete Genome Sequence of the Shellfish Pathogen Vibrio tubiashii.</title>
        <authorList>
            <person name="Richards G.P."/>
            <person name="Needleman D.S."/>
            <person name="Watson M.A."/>
            <person name="Bono J.L."/>
        </authorList>
    </citation>
    <scope>NUCLEOTIDE SEQUENCE [LARGE SCALE GENOMIC DNA]</scope>
    <source>
        <strain evidence="1 4">ATCC 19109</strain>
    </source>
</reference>
<sequence length="380" mass="43221">MAKLSGYDGIVCFAGEDWWYHNKGHFDMKVMEEFSKNQKVIFINSVGMRVPKPGKTTNIVQKIKRKLASISKGMVQVEENFYVYSPFYIPGKTFSAISNLLLKLQVKALTKKLGMTQPLTWVVTPTVSKAINLRKFDVIYQRTDKNEMLSDGDSEFIEQSVEALKRDAKLVIYSSKALQNKESNAVKDSLHVSHGVADVFFNKSLIEQPTEMKASDRAKVVFVGAIDSHTFDLSLLLYSAKALANTDFYLIGEVSMGEKLQREDVPNNVHFLGKKAQNEVPSYLHNADVLAMFWQGNEWIEYCSPVKFKEYLTAGKPIVSTFFNGWNEFGTSNINVSNDYDEFVDNLRCAIQNGERQRLDMDSERWSHKARLIAEKLNEA</sequence>
<dbReference type="SUPFAM" id="SSF53756">
    <property type="entry name" value="UDP-Glycosyltransferase/glycogen phosphorylase"/>
    <property type="match status" value="1"/>
</dbReference>
<dbReference type="KEGG" id="vtu:IX91_18895"/>
<gene>
    <name evidence="1" type="ORF">IX91_18895</name>
    <name evidence="2" type="ORF">VITU9109_01607</name>
</gene>
<dbReference type="AlphaFoldDB" id="F9TC67"/>
<dbReference type="RefSeq" id="WP_004748219.1">
    <property type="nucleotide sequence ID" value="NZ_AFWI01000200.1"/>
</dbReference>
<dbReference type="HOGENOM" id="CLU_041132_1_1_6"/>
<dbReference type="Pfam" id="PF13692">
    <property type="entry name" value="Glyco_trans_1_4"/>
    <property type="match status" value="1"/>
</dbReference>
<dbReference type="EMBL" id="AFWI01000200">
    <property type="protein sequence ID" value="EGU48120.1"/>
    <property type="molecule type" value="Genomic_DNA"/>
</dbReference>
<dbReference type="GO" id="GO:0016740">
    <property type="term" value="F:transferase activity"/>
    <property type="evidence" value="ECO:0007669"/>
    <property type="project" value="UniProtKB-KW"/>
</dbReference>
<accession>F9TC67</accession>
<reference evidence="2 3" key="2">
    <citation type="journal article" date="2012" name="Int. J. Syst. Evol. Microbiol.">
        <title>Vibrio caribbeanicus sp. nov., isolated from the marine sponge Scleritoderma cyanea.</title>
        <authorList>
            <person name="Hoffmann M."/>
            <person name="Monday S.R."/>
            <person name="Allard M.W."/>
            <person name="Strain E.A."/>
            <person name="Whittaker P."/>
            <person name="Naum M."/>
            <person name="McCarthy P.J."/>
            <person name="Lopez J.V."/>
            <person name="Fischer M."/>
            <person name="Brown E.W."/>
        </authorList>
    </citation>
    <scope>NUCLEOTIDE SEQUENCE [LARGE SCALE GENOMIC DNA]</scope>
    <source>
        <strain evidence="2 3">ATCC 19109</strain>
    </source>
</reference>
<evidence type="ECO:0000313" key="4">
    <source>
        <dbReference type="Proteomes" id="UP000030071"/>
    </source>
</evidence>
<keyword evidence="3" id="KW-1185">Reference proteome</keyword>
<evidence type="ECO:0000313" key="1">
    <source>
        <dbReference type="EMBL" id="AIW16167.1"/>
    </source>
</evidence>
<dbReference type="PATRIC" id="fig|1051646.9.peg.3696"/>
<protein>
    <submittedName>
        <fullName evidence="1">Glycosyl transferase family 2</fullName>
    </submittedName>
</protein>
<dbReference type="Gene3D" id="3.40.50.2000">
    <property type="entry name" value="Glycogen Phosphorylase B"/>
    <property type="match status" value="1"/>
</dbReference>
<dbReference type="eggNOG" id="COG0438">
    <property type="taxonomic scope" value="Bacteria"/>
</dbReference>
<dbReference type="STRING" id="1051646.IX91_18895"/>
<proteinExistence type="predicted"/>
<dbReference type="Proteomes" id="UP000030071">
    <property type="component" value="Chromosome 2"/>
</dbReference>
<dbReference type="Proteomes" id="UP000003836">
    <property type="component" value="Unassembled WGS sequence"/>
</dbReference>
<reference evidence="2" key="1">
    <citation type="submission" date="2011-08" db="EMBL/GenBank/DDBJ databases">
        <authorList>
            <person name="Hoffman M."/>
            <person name="Strain E.A."/>
            <person name="Brown E."/>
            <person name="Allard M.W."/>
        </authorList>
    </citation>
    <scope>NUCLEOTIDE SEQUENCE</scope>
    <source>
        <strain evidence="2">ATCC 19109</strain>
    </source>
</reference>
<dbReference type="EMBL" id="CP009355">
    <property type="protein sequence ID" value="AIW16167.1"/>
    <property type="molecule type" value="Genomic_DNA"/>
</dbReference>
<organism evidence="1 4">
    <name type="scientific">Vibrio tubiashii ATCC 19109</name>
    <dbReference type="NCBI Taxonomy" id="1051646"/>
    <lineage>
        <taxon>Bacteria</taxon>
        <taxon>Pseudomonadati</taxon>
        <taxon>Pseudomonadota</taxon>
        <taxon>Gammaproteobacteria</taxon>
        <taxon>Vibrionales</taxon>
        <taxon>Vibrionaceae</taxon>
        <taxon>Vibrio</taxon>
        <taxon>Vibrio oreintalis group</taxon>
    </lineage>
</organism>
<name>F9TC67_9VIBR</name>
<dbReference type="GeneID" id="23446801"/>
<evidence type="ECO:0000313" key="2">
    <source>
        <dbReference type="EMBL" id="EGU48120.1"/>
    </source>
</evidence>
<keyword evidence="1" id="KW-0808">Transferase</keyword>